<dbReference type="Proteomes" id="UP000011688">
    <property type="component" value="Unassembled WGS sequence"/>
</dbReference>
<dbReference type="AlphaFoldDB" id="L9XBY3"/>
<keyword evidence="1" id="KW-0812">Transmembrane</keyword>
<comment type="caution">
    <text evidence="2">The sequence shown here is derived from an EMBL/GenBank/DDBJ whole genome shotgun (WGS) entry which is preliminary data.</text>
</comment>
<protein>
    <submittedName>
        <fullName evidence="2">Uncharacterized protein</fullName>
    </submittedName>
</protein>
<name>L9XBY3_9EURY</name>
<accession>L9XBY3</accession>
<keyword evidence="1" id="KW-1133">Transmembrane helix</keyword>
<organism evidence="2 3">
    <name type="scientific">Natronococcus amylolyticus DSM 10524</name>
    <dbReference type="NCBI Taxonomy" id="1227497"/>
    <lineage>
        <taxon>Archaea</taxon>
        <taxon>Methanobacteriati</taxon>
        <taxon>Methanobacteriota</taxon>
        <taxon>Stenosarchaea group</taxon>
        <taxon>Halobacteria</taxon>
        <taxon>Halobacteriales</taxon>
        <taxon>Natrialbaceae</taxon>
        <taxon>Natronococcus</taxon>
    </lineage>
</organism>
<keyword evidence="3" id="KW-1185">Reference proteome</keyword>
<evidence type="ECO:0000256" key="1">
    <source>
        <dbReference type="SAM" id="Phobius"/>
    </source>
</evidence>
<feature type="transmembrane region" description="Helical" evidence="1">
    <location>
        <begin position="40"/>
        <end position="60"/>
    </location>
</feature>
<sequence length="73" mass="7451">MIGADGTGAFSAVRAIVESVVALSAIGTFGLSLLGLPVGLTGLAFVLIFAALMGLGWAPFEEAHPRYDRTDGN</sequence>
<evidence type="ECO:0000313" key="3">
    <source>
        <dbReference type="Proteomes" id="UP000011688"/>
    </source>
</evidence>
<evidence type="ECO:0000313" key="2">
    <source>
        <dbReference type="EMBL" id="ELY59244.1"/>
    </source>
</evidence>
<feature type="transmembrane region" description="Helical" evidence="1">
    <location>
        <begin position="12"/>
        <end position="34"/>
    </location>
</feature>
<dbReference type="OrthoDB" id="205295at2157"/>
<reference evidence="2 3" key="1">
    <citation type="journal article" date="2014" name="PLoS Genet.">
        <title>Phylogenetically driven sequencing of extremely halophilic archaea reveals strategies for static and dynamic osmo-response.</title>
        <authorList>
            <person name="Becker E.A."/>
            <person name="Seitzer P.M."/>
            <person name="Tritt A."/>
            <person name="Larsen D."/>
            <person name="Krusor M."/>
            <person name="Yao A.I."/>
            <person name="Wu D."/>
            <person name="Madern D."/>
            <person name="Eisen J.A."/>
            <person name="Darling A.E."/>
            <person name="Facciotti M.T."/>
        </authorList>
    </citation>
    <scope>NUCLEOTIDE SEQUENCE [LARGE SCALE GENOMIC DNA]</scope>
    <source>
        <strain evidence="2 3">DSM 10524</strain>
    </source>
</reference>
<gene>
    <name evidence="2" type="ORF">C491_07881</name>
</gene>
<dbReference type="EMBL" id="AOIB01000016">
    <property type="protein sequence ID" value="ELY59244.1"/>
    <property type="molecule type" value="Genomic_DNA"/>
</dbReference>
<keyword evidence="1" id="KW-0472">Membrane</keyword>
<dbReference type="RefSeq" id="WP_005555037.1">
    <property type="nucleotide sequence ID" value="NZ_AOIB01000016.1"/>
</dbReference>
<dbReference type="STRING" id="1227497.C491_07881"/>
<proteinExistence type="predicted"/>